<proteinExistence type="predicted"/>
<keyword evidence="2" id="KW-0378">Hydrolase</keyword>
<dbReference type="InterPro" id="IPR003870">
    <property type="entry name" value="DUF222"/>
</dbReference>
<dbReference type="Proteomes" id="UP000777784">
    <property type="component" value="Unassembled WGS sequence"/>
</dbReference>
<dbReference type="Pfam" id="PF02720">
    <property type="entry name" value="DUF222"/>
    <property type="match status" value="1"/>
</dbReference>
<evidence type="ECO:0000313" key="2">
    <source>
        <dbReference type="EMBL" id="MBU2692375.1"/>
    </source>
</evidence>
<gene>
    <name evidence="2" type="ORF">KJ970_15740</name>
</gene>
<comment type="caution">
    <text evidence="2">The sequence shown here is derived from an EMBL/GenBank/DDBJ whole genome shotgun (WGS) entry which is preliminary data.</text>
</comment>
<name>A0A948RWL3_UNCEI</name>
<reference evidence="2" key="1">
    <citation type="submission" date="2021-05" db="EMBL/GenBank/DDBJ databases">
        <title>Energy efficiency and biological interactions define the core microbiome of deep oligotrophic groundwater.</title>
        <authorList>
            <person name="Mehrshad M."/>
            <person name="Lopez-Fernandez M."/>
            <person name="Bell E."/>
            <person name="Bernier-Latmani R."/>
            <person name="Bertilsson S."/>
            <person name="Dopson M."/>
        </authorList>
    </citation>
    <scope>NUCLEOTIDE SEQUENCE</scope>
    <source>
        <strain evidence="2">Modern_marine.mb.64</strain>
    </source>
</reference>
<feature type="domain" description="HNH nuclease" evidence="1">
    <location>
        <begin position="298"/>
        <end position="350"/>
    </location>
</feature>
<organism evidence="2 3">
    <name type="scientific">Eiseniibacteriota bacterium</name>
    <dbReference type="NCBI Taxonomy" id="2212470"/>
    <lineage>
        <taxon>Bacteria</taxon>
        <taxon>Candidatus Eiseniibacteriota</taxon>
    </lineage>
</organism>
<dbReference type="CDD" id="cd00085">
    <property type="entry name" value="HNHc"/>
    <property type="match status" value="1"/>
</dbReference>
<keyword evidence="2" id="KW-0255">Endonuclease</keyword>
<dbReference type="AlphaFoldDB" id="A0A948RWL3"/>
<accession>A0A948RWL3</accession>
<evidence type="ECO:0000259" key="1">
    <source>
        <dbReference type="SMART" id="SM00507"/>
    </source>
</evidence>
<dbReference type="InterPro" id="IPR003615">
    <property type="entry name" value="HNH_nuc"/>
</dbReference>
<keyword evidence="2" id="KW-0540">Nuclease</keyword>
<dbReference type="Gene3D" id="1.10.30.50">
    <property type="match status" value="1"/>
</dbReference>
<dbReference type="SMART" id="SM00507">
    <property type="entry name" value="HNHc"/>
    <property type="match status" value="1"/>
</dbReference>
<sequence length="388" mass="44017">MENNVVMMTVEGEDPSSKQVQDLHISIQRLIQATRRGDAELMRLFREMDRVRGHERFGCCTMNDYVALVLGVDDVAARERMRVSRALGELSRLEEVLRNGQLSYAKVRAVTRVATVENEQEWINKALELTARELEWEVARSRKGDRGTHRFFHMKPMDREMTRLIIELPAEEMEMIHQAIEKIRRVAGGSVPPSEALLYMAAEMLNTEFDETRTADHFQVVVHVGKGCGDVGEGSSKNVSAETKVLPPAGEVQTECGKGWVSPEKVDQLMCDASIIMARHLDDGTIEVSDQGRTIPAATRRAVLWRDGRQCRVPGCRNRLWLDLHHHDPWWAGGEHSQANLITLCRQHHTALHEGRIRIARQRNPDDPVKFYAGQWEITSTGFDPTLG</sequence>
<dbReference type="EMBL" id="JAHJDP010000088">
    <property type="protein sequence ID" value="MBU2692375.1"/>
    <property type="molecule type" value="Genomic_DNA"/>
</dbReference>
<evidence type="ECO:0000313" key="3">
    <source>
        <dbReference type="Proteomes" id="UP000777784"/>
    </source>
</evidence>
<dbReference type="GO" id="GO:0004519">
    <property type="term" value="F:endonuclease activity"/>
    <property type="evidence" value="ECO:0007669"/>
    <property type="project" value="UniProtKB-KW"/>
</dbReference>
<protein>
    <submittedName>
        <fullName evidence="2">HNH endonuclease</fullName>
    </submittedName>
</protein>